<keyword evidence="5 6" id="KW-0472">Membrane</keyword>
<sequence>MTGKITKDSINALDGVSPNQSYGKPHGLHWITAALFIVADMAGGGVVTMPIAMLAAGSIGGTIGIAVIAVCFCYTAHLLGENWNTMCNRWPVYREHCRKPYPEMAYRSMGKRARYLTSLVLNCMLYGVSMVYLSLSAKIMNNIVAGIFDFNVGNCKMIVIIALLLLPVTLLKSPADFQWAVVTAMVTTTLSVALIFFGTALDHEVCSAARSIPEFNLGSLMLSFGTFMFGFGGHGVFPTIQHDMKQPTQFTRSSVLAFIIVLILYLPITYLGYATYGDSLKNSIINSIQDNVIQQFANFFIAIHCILTLTITINPLNQEIEHKFKLPHGFGVQRIMYRGGMMLAIVVSCLTFPEFEPILNFIGGTAVALTSAIMPCLFNLYLHATGDYEAGKREDSDDEGYGLLELSKRRSRVVTRTSPTKLAINVFIIGR</sequence>
<evidence type="ECO:0000256" key="2">
    <source>
        <dbReference type="ARBA" id="ARBA00022448"/>
    </source>
</evidence>
<organism evidence="8 9">
    <name type="scientific">Panagrellus redivivus</name>
    <name type="common">Microworm</name>
    <dbReference type="NCBI Taxonomy" id="6233"/>
    <lineage>
        <taxon>Eukaryota</taxon>
        <taxon>Metazoa</taxon>
        <taxon>Ecdysozoa</taxon>
        <taxon>Nematoda</taxon>
        <taxon>Chromadorea</taxon>
        <taxon>Rhabditida</taxon>
        <taxon>Tylenchina</taxon>
        <taxon>Panagrolaimomorpha</taxon>
        <taxon>Panagrolaimoidea</taxon>
        <taxon>Panagrolaimidae</taxon>
        <taxon>Panagrellus</taxon>
    </lineage>
</organism>
<dbReference type="AlphaFoldDB" id="A0A7E4ZSG5"/>
<keyword evidence="8" id="KW-1185">Reference proteome</keyword>
<evidence type="ECO:0000256" key="4">
    <source>
        <dbReference type="ARBA" id="ARBA00022989"/>
    </source>
</evidence>
<feature type="transmembrane region" description="Helical" evidence="6">
    <location>
        <begin position="359"/>
        <end position="382"/>
    </location>
</feature>
<dbReference type="GO" id="GO:0016020">
    <property type="term" value="C:membrane"/>
    <property type="evidence" value="ECO:0007669"/>
    <property type="project" value="UniProtKB-SubCell"/>
</dbReference>
<dbReference type="Pfam" id="PF01490">
    <property type="entry name" value="Aa_trans"/>
    <property type="match status" value="1"/>
</dbReference>
<dbReference type="FunFam" id="1.20.1740.10:FF:000052">
    <property type="entry name" value="Lysine histidine transporter-like 3"/>
    <property type="match status" value="1"/>
</dbReference>
<feature type="transmembrane region" description="Helical" evidence="6">
    <location>
        <begin position="30"/>
        <end position="53"/>
    </location>
</feature>
<evidence type="ECO:0000256" key="3">
    <source>
        <dbReference type="ARBA" id="ARBA00022692"/>
    </source>
</evidence>
<dbReference type="Proteomes" id="UP000492821">
    <property type="component" value="Unassembled WGS sequence"/>
</dbReference>
<evidence type="ECO:0000256" key="6">
    <source>
        <dbReference type="SAM" id="Phobius"/>
    </source>
</evidence>
<dbReference type="Gene3D" id="1.20.1740.10">
    <property type="entry name" value="Amino acid/polyamine transporter I"/>
    <property type="match status" value="1"/>
</dbReference>
<reference evidence="8" key="1">
    <citation type="journal article" date="2013" name="Genetics">
        <title>The draft genome and transcriptome of Panagrellus redivivus are shaped by the harsh demands of a free-living lifestyle.</title>
        <authorList>
            <person name="Srinivasan J."/>
            <person name="Dillman A.R."/>
            <person name="Macchietto M.G."/>
            <person name="Heikkinen L."/>
            <person name="Lakso M."/>
            <person name="Fracchia K.M."/>
            <person name="Antoshechkin I."/>
            <person name="Mortazavi A."/>
            <person name="Wong G."/>
            <person name="Sternberg P.W."/>
        </authorList>
    </citation>
    <scope>NUCLEOTIDE SEQUENCE [LARGE SCALE GENOMIC DNA]</scope>
    <source>
        <strain evidence="8">MT8872</strain>
    </source>
</reference>
<evidence type="ECO:0000256" key="5">
    <source>
        <dbReference type="ARBA" id="ARBA00023136"/>
    </source>
</evidence>
<keyword evidence="2" id="KW-0813">Transport</keyword>
<keyword evidence="3 6" id="KW-0812">Transmembrane</keyword>
<feature type="domain" description="Amino acid transporter transmembrane" evidence="7">
    <location>
        <begin position="28"/>
        <end position="392"/>
    </location>
</feature>
<evidence type="ECO:0000313" key="8">
    <source>
        <dbReference type="Proteomes" id="UP000492821"/>
    </source>
</evidence>
<feature type="transmembrane region" description="Helical" evidence="6">
    <location>
        <begin position="217"/>
        <end position="234"/>
    </location>
</feature>
<dbReference type="PANTHER" id="PTHR48017">
    <property type="entry name" value="OS05G0424000 PROTEIN-RELATED"/>
    <property type="match status" value="1"/>
</dbReference>
<dbReference type="InterPro" id="IPR013057">
    <property type="entry name" value="AA_transpt_TM"/>
</dbReference>
<dbReference type="WBParaSite" id="Pan_g14486.t2">
    <property type="protein sequence ID" value="Pan_g14486.t2"/>
    <property type="gene ID" value="Pan_g14486"/>
</dbReference>
<evidence type="ECO:0000256" key="1">
    <source>
        <dbReference type="ARBA" id="ARBA00004370"/>
    </source>
</evidence>
<accession>A0A7E4ZSG5</accession>
<feature type="transmembrane region" description="Helical" evidence="6">
    <location>
        <begin position="177"/>
        <end position="197"/>
    </location>
</feature>
<evidence type="ECO:0000313" key="9">
    <source>
        <dbReference type="WBParaSite" id="Pan_g14486.t2"/>
    </source>
</evidence>
<feature type="transmembrane region" description="Helical" evidence="6">
    <location>
        <begin position="59"/>
        <end position="79"/>
    </location>
</feature>
<protein>
    <submittedName>
        <fullName evidence="9">Aa_trans domain-containing protein</fullName>
    </submittedName>
</protein>
<feature type="transmembrane region" description="Helical" evidence="6">
    <location>
        <begin position="143"/>
        <end position="165"/>
    </location>
</feature>
<keyword evidence="4 6" id="KW-1133">Transmembrane helix</keyword>
<name>A0A7E4ZSG5_PANRE</name>
<reference evidence="9" key="2">
    <citation type="submission" date="2020-10" db="UniProtKB">
        <authorList>
            <consortium name="WormBaseParasite"/>
        </authorList>
    </citation>
    <scope>IDENTIFICATION</scope>
</reference>
<feature type="transmembrane region" description="Helical" evidence="6">
    <location>
        <begin position="335"/>
        <end position="353"/>
    </location>
</feature>
<comment type="subcellular location">
    <subcellularLocation>
        <location evidence="1">Membrane</location>
    </subcellularLocation>
</comment>
<feature type="transmembrane region" description="Helical" evidence="6">
    <location>
        <begin position="115"/>
        <end position="137"/>
    </location>
</feature>
<evidence type="ECO:0000259" key="7">
    <source>
        <dbReference type="Pfam" id="PF01490"/>
    </source>
</evidence>
<feature type="transmembrane region" description="Helical" evidence="6">
    <location>
        <begin position="296"/>
        <end position="314"/>
    </location>
</feature>
<feature type="transmembrane region" description="Helical" evidence="6">
    <location>
        <begin position="255"/>
        <end position="276"/>
    </location>
</feature>
<proteinExistence type="predicted"/>